<dbReference type="Proteomes" id="UP000377224">
    <property type="component" value="Unassembled WGS sequence"/>
</dbReference>
<dbReference type="Pfam" id="PF05954">
    <property type="entry name" value="Phage_GPD"/>
    <property type="match status" value="1"/>
</dbReference>
<gene>
    <name evidence="1" type="primary">vgrG1_1</name>
    <name evidence="1" type="ORF">PS896_01342</name>
</gene>
<name>A0A5E7I3I9_PSEFL</name>
<evidence type="ECO:0000313" key="1">
    <source>
        <dbReference type="EMBL" id="VVO71289.1"/>
    </source>
</evidence>
<dbReference type="NCBIfam" id="TIGR03361">
    <property type="entry name" value="VI_Rhs_Vgr"/>
    <property type="match status" value="1"/>
</dbReference>
<organism evidence="1 2">
    <name type="scientific">Pseudomonas fluorescens</name>
    <dbReference type="NCBI Taxonomy" id="294"/>
    <lineage>
        <taxon>Bacteria</taxon>
        <taxon>Pseudomonadati</taxon>
        <taxon>Pseudomonadota</taxon>
        <taxon>Gammaproteobacteria</taxon>
        <taxon>Pseudomonadales</taxon>
        <taxon>Pseudomonadaceae</taxon>
        <taxon>Pseudomonas</taxon>
    </lineage>
</organism>
<reference evidence="1 2" key="1">
    <citation type="submission" date="2019-09" db="EMBL/GenBank/DDBJ databases">
        <authorList>
            <person name="Chandra G."/>
            <person name="Truman W A."/>
        </authorList>
    </citation>
    <scope>NUCLEOTIDE SEQUENCE [LARGE SCALE GENOMIC DNA]</scope>
    <source>
        <strain evidence="1">PS896</strain>
    </source>
</reference>
<dbReference type="InterPro" id="IPR017847">
    <property type="entry name" value="T6SS_RhsGE_Vgr_subset"/>
</dbReference>
<dbReference type="Gene3D" id="3.55.50.10">
    <property type="entry name" value="Baseplate protein-like domains"/>
    <property type="match status" value="1"/>
</dbReference>
<dbReference type="Gene3D" id="2.40.50.230">
    <property type="entry name" value="Gp5 N-terminal domain"/>
    <property type="match status" value="1"/>
</dbReference>
<keyword evidence="1" id="KW-0436">Ligase</keyword>
<dbReference type="AlphaFoldDB" id="A0A5E7I3I9"/>
<dbReference type="InterPro" id="IPR037026">
    <property type="entry name" value="Vgr_OB-fold_dom_sf"/>
</dbReference>
<dbReference type="SUPFAM" id="SSF69279">
    <property type="entry name" value="Phage tail proteins"/>
    <property type="match status" value="2"/>
</dbReference>
<evidence type="ECO:0000313" key="2">
    <source>
        <dbReference type="Proteomes" id="UP000377224"/>
    </source>
</evidence>
<sequence length="460" mass="52172">MLNDMESPFTLTLTDSGLQMPVLRFRGEEALNHPYRFDIELIGLGQAMAPATLLQQPAFLHLSDHHGIHGRIESASCEHRGAHRVGYRLLLVPSLQQLAPTHRRRVFVNLSVPQILQRILEENALPIDSYRMEMIVDQYPNREFCIQYEESDLALLQRLCEEEGIHYHFEHDLNGHVVVFADDSLSLPQDTTLLPFSLDDDAPSPCIATLFQRHDAVPVAPLRHVRDRGHRHVSEDAANQTVIGPTTALSKQHRYAEQRSRRHLQRQRCQYRSIHGRSNCADLLSGQLIQVAEHPINSFNEQWLITEMHHQGQQPSILDPTPSVYRYHNDFVALPWSTEFRPALKQPRPMIPGYHQARVLGTPGQPATLDDQGRINVNLWPGSTVQADDGIWLPIALTNANGRIAAHELPCAGSEVWVSFLDSDPDRPILCLGTQGELPQQQIPPTQACPQLLDWLLYRN</sequence>
<dbReference type="GO" id="GO:0016874">
    <property type="term" value="F:ligase activity"/>
    <property type="evidence" value="ECO:0007669"/>
    <property type="project" value="UniProtKB-KW"/>
</dbReference>
<dbReference type="SUPFAM" id="SSF69255">
    <property type="entry name" value="gp5 N-terminal domain-like"/>
    <property type="match status" value="1"/>
</dbReference>
<protein>
    <submittedName>
        <fullName evidence="1">Actin cross-linking toxin VgrG1</fullName>
        <ecNumber evidence="1">6.3.2.-</ecNumber>
    </submittedName>
</protein>
<proteinExistence type="predicted"/>
<accession>A0A5E7I3I9</accession>
<dbReference type="Gene3D" id="2.30.110.50">
    <property type="match status" value="1"/>
</dbReference>
<dbReference type="InterPro" id="IPR006533">
    <property type="entry name" value="T6SS_Vgr_RhsGE"/>
</dbReference>
<dbReference type="EMBL" id="CABVIN010000001">
    <property type="protein sequence ID" value="VVO71289.1"/>
    <property type="molecule type" value="Genomic_DNA"/>
</dbReference>
<dbReference type="Gene3D" id="4.10.220.110">
    <property type="match status" value="1"/>
</dbReference>
<dbReference type="NCBIfam" id="TIGR01646">
    <property type="entry name" value="vgr_GE"/>
    <property type="match status" value="1"/>
</dbReference>
<dbReference type="RefSeq" id="WP_150647221.1">
    <property type="nucleotide sequence ID" value="NZ_CABVIN010000001.1"/>
</dbReference>
<dbReference type="EC" id="6.3.2.-" evidence="1"/>